<evidence type="ECO:0000313" key="2">
    <source>
        <dbReference type="EMBL" id="KPI37739.1"/>
    </source>
</evidence>
<keyword evidence="3" id="KW-1185">Reference proteome</keyword>
<gene>
    <name evidence="2" type="ORF">AB675_82</name>
</gene>
<keyword evidence="1" id="KW-0732">Signal</keyword>
<comment type="caution">
    <text evidence="2">The sequence shown here is derived from an EMBL/GenBank/DDBJ whole genome shotgun (WGS) entry which is preliminary data.</text>
</comment>
<feature type="chain" id="PRO_5005856907" description="Protein rds1" evidence="1">
    <location>
        <begin position="19"/>
        <end position="341"/>
    </location>
</feature>
<dbReference type="Pfam" id="PF13668">
    <property type="entry name" value="Ferritin_2"/>
    <property type="match status" value="1"/>
</dbReference>
<evidence type="ECO:0008006" key="4">
    <source>
        <dbReference type="Google" id="ProtNLM"/>
    </source>
</evidence>
<dbReference type="AlphaFoldDB" id="A0A0N0NKE3"/>
<dbReference type="OrthoDB" id="1001765at2759"/>
<dbReference type="Proteomes" id="UP000038010">
    <property type="component" value="Unassembled WGS sequence"/>
</dbReference>
<accession>A0A0N0NKE3</accession>
<feature type="signal peptide" evidence="1">
    <location>
        <begin position="1"/>
        <end position="18"/>
    </location>
</feature>
<dbReference type="EMBL" id="LFJN01000022">
    <property type="protein sequence ID" value="KPI37739.1"/>
    <property type="molecule type" value="Genomic_DNA"/>
</dbReference>
<dbReference type="RefSeq" id="XP_017997702.1">
    <property type="nucleotide sequence ID" value="XM_018148736.1"/>
</dbReference>
<reference evidence="2 3" key="1">
    <citation type="submission" date="2015-06" db="EMBL/GenBank/DDBJ databases">
        <title>Draft genome of the ant-associated black yeast Phialophora attae CBS 131958.</title>
        <authorList>
            <person name="Moreno L.F."/>
            <person name="Stielow B.J."/>
            <person name="de Hoog S."/>
            <person name="Vicente V.A."/>
            <person name="Weiss V.A."/>
            <person name="de Vries M."/>
            <person name="Cruz L.M."/>
            <person name="Souza E.M."/>
        </authorList>
    </citation>
    <scope>NUCLEOTIDE SEQUENCE [LARGE SCALE GENOMIC DNA]</scope>
    <source>
        <strain evidence="2 3">CBS 131958</strain>
    </source>
</reference>
<evidence type="ECO:0000313" key="3">
    <source>
        <dbReference type="Proteomes" id="UP000038010"/>
    </source>
</evidence>
<proteinExistence type="predicted"/>
<dbReference type="STRING" id="1664694.A0A0N0NKE3"/>
<dbReference type="GeneID" id="28740508"/>
<protein>
    <recommendedName>
        <fullName evidence="4">Protein rds1</fullName>
    </recommendedName>
</protein>
<sequence>MLRHTLYLAIFSASLVIGAPLSADGPQPGQSSYYSTYRGKTDAFPANVTKAAKPPTPNDAPGDDDLLFQNLLSAEWAIYSFYQQGVARFNASAFEEAGFPNTTYDRISEIRDNEAGHLAIFQEAISSGSVRPGACEYQFPYTDAASYLELGTLLEVSSMAFLTGLVLQAKLDASKATLVAIAEVESRHNTWSLMDVWRANPFAGPSDTIFPYANEILETTNLFIVNGSCPPENPPYPSPNQKLPFISNVGNATMKPGSSISVAFPDEANQPKFVDGKDYYLVAFHGTNNVSSPFDVETGTAVIPADIEPHRGIIIFVIADCPGAPTLESVVAGPLIAPQYS</sequence>
<evidence type="ECO:0000256" key="1">
    <source>
        <dbReference type="SAM" id="SignalP"/>
    </source>
</evidence>
<dbReference type="VEuPathDB" id="FungiDB:AB675_82"/>
<name>A0A0N0NKE3_9EURO</name>
<organism evidence="2 3">
    <name type="scientific">Cyphellophora attinorum</name>
    <dbReference type="NCBI Taxonomy" id="1664694"/>
    <lineage>
        <taxon>Eukaryota</taxon>
        <taxon>Fungi</taxon>
        <taxon>Dikarya</taxon>
        <taxon>Ascomycota</taxon>
        <taxon>Pezizomycotina</taxon>
        <taxon>Eurotiomycetes</taxon>
        <taxon>Chaetothyriomycetidae</taxon>
        <taxon>Chaetothyriales</taxon>
        <taxon>Cyphellophoraceae</taxon>
        <taxon>Cyphellophora</taxon>
    </lineage>
</organism>